<proteinExistence type="predicted"/>
<gene>
    <name evidence="1" type="ORF">OH76DRAFT_1301055</name>
</gene>
<evidence type="ECO:0000313" key="2">
    <source>
        <dbReference type="Proteomes" id="UP000256964"/>
    </source>
</evidence>
<name>A0A371CNX5_9APHY</name>
<dbReference type="STRING" id="139420.A0A371CNX5"/>
<dbReference type="EMBL" id="KZ857496">
    <property type="protein sequence ID" value="RDX42000.1"/>
    <property type="molecule type" value="Genomic_DNA"/>
</dbReference>
<protein>
    <recommendedName>
        <fullName evidence="3">Reverse transcriptase domain-containing protein</fullName>
    </recommendedName>
</protein>
<organism evidence="1 2">
    <name type="scientific">Lentinus brumalis</name>
    <dbReference type="NCBI Taxonomy" id="2498619"/>
    <lineage>
        <taxon>Eukaryota</taxon>
        <taxon>Fungi</taxon>
        <taxon>Dikarya</taxon>
        <taxon>Basidiomycota</taxon>
        <taxon>Agaricomycotina</taxon>
        <taxon>Agaricomycetes</taxon>
        <taxon>Polyporales</taxon>
        <taxon>Polyporaceae</taxon>
        <taxon>Lentinus</taxon>
    </lineage>
</organism>
<evidence type="ECO:0000313" key="1">
    <source>
        <dbReference type="EMBL" id="RDX42000.1"/>
    </source>
</evidence>
<keyword evidence="2" id="KW-1185">Reference proteome</keyword>
<sequence length="99" mass="11256">YRTAGLESCAKTLTLLMDRRLQEWTEDTGRILPSQSGFCEHHRVQNASYILRAMAEKAFSLGRHLTVEVLDLKDAFLSVDQPSLWAKLARWDPVGPLLD</sequence>
<reference evidence="1 2" key="1">
    <citation type="journal article" date="2018" name="Biotechnol. Biofuels">
        <title>Integrative visual omics of the white-rot fungus Polyporus brumalis exposes the biotechnological potential of its oxidative enzymes for delignifying raw plant biomass.</title>
        <authorList>
            <person name="Miyauchi S."/>
            <person name="Rancon A."/>
            <person name="Drula E."/>
            <person name="Hage H."/>
            <person name="Chaduli D."/>
            <person name="Favel A."/>
            <person name="Grisel S."/>
            <person name="Henrissat B."/>
            <person name="Herpoel-Gimbert I."/>
            <person name="Ruiz-Duenas F.J."/>
            <person name="Chevret D."/>
            <person name="Hainaut M."/>
            <person name="Lin J."/>
            <person name="Wang M."/>
            <person name="Pangilinan J."/>
            <person name="Lipzen A."/>
            <person name="Lesage-Meessen L."/>
            <person name="Navarro D."/>
            <person name="Riley R."/>
            <person name="Grigoriev I.V."/>
            <person name="Zhou S."/>
            <person name="Raouche S."/>
            <person name="Rosso M.N."/>
        </authorList>
    </citation>
    <scope>NUCLEOTIDE SEQUENCE [LARGE SCALE GENOMIC DNA]</scope>
    <source>
        <strain evidence="1 2">BRFM 1820</strain>
    </source>
</reference>
<feature type="non-terminal residue" evidence="1">
    <location>
        <position position="99"/>
    </location>
</feature>
<feature type="non-terminal residue" evidence="1">
    <location>
        <position position="1"/>
    </location>
</feature>
<dbReference type="Proteomes" id="UP000256964">
    <property type="component" value="Unassembled WGS sequence"/>
</dbReference>
<dbReference type="OrthoDB" id="2750028at2759"/>
<dbReference type="AlphaFoldDB" id="A0A371CNX5"/>
<evidence type="ECO:0008006" key="3">
    <source>
        <dbReference type="Google" id="ProtNLM"/>
    </source>
</evidence>
<accession>A0A371CNX5</accession>